<dbReference type="EMBL" id="JASBNA010000006">
    <property type="protein sequence ID" value="KAK7691197.1"/>
    <property type="molecule type" value="Genomic_DNA"/>
</dbReference>
<dbReference type="AlphaFoldDB" id="A0AAW0GMR9"/>
<gene>
    <name evidence="1" type="ORF">QCA50_006300</name>
</gene>
<keyword evidence="2" id="KW-1185">Reference proteome</keyword>
<protein>
    <submittedName>
        <fullName evidence="1">Uncharacterized protein</fullName>
    </submittedName>
</protein>
<sequence length="92" mass="9994">MITDLPGGRATMPKMSVMHETVFSWFRIAPPTAESSIERISLLGAFCPVVRDQPPAQASIFSYPLIEFSTLPAFADLLRPVVAECAPVRSAS</sequence>
<reference evidence="1 2" key="1">
    <citation type="submission" date="2022-09" db="EMBL/GenBank/DDBJ databases">
        <authorList>
            <person name="Palmer J.M."/>
        </authorList>
    </citation>
    <scope>NUCLEOTIDE SEQUENCE [LARGE SCALE GENOMIC DNA]</scope>
    <source>
        <strain evidence="1 2">DSM 7382</strain>
    </source>
</reference>
<organism evidence="1 2">
    <name type="scientific">Cerrena zonata</name>
    <dbReference type="NCBI Taxonomy" id="2478898"/>
    <lineage>
        <taxon>Eukaryota</taxon>
        <taxon>Fungi</taxon>
        <taxon>Dikarya</taxon>
        <taxon>Basidiomycota</taxon>
        <taxon>Agaricomycotina</taxon>
        <taxon>Agaricomycetes</taxon>
        <taxon>Polyporales</taxon>
        <taxon>Cerrenaceae</taxon>
        <taxon>Cerrena</taxon>
    </lineage>
</organism>
<accession>A0AAW0GMR9</accession>
<proteinExistence type="predicted"/>
<evidence type="ECO:0000313" key="2">
    <source>
        <dbReference type="Proteomes" id="UP001385951"/>
    </source>
</evidence>
<evidence type="ECO:0000313" key="1">
    <source>
        <dbReference type="EMBL" id="KAK7691197.1"/>
    </source>
</evidence>
<dbReference type="Proteomes" id="UP001385951">
    <property type="component" value="Unassembled WGS sequence"/>
</dbReference>
<comment type="caution">
    <text evidence="1">The sequence shown here is derived from an EMBL/GenBank/DDBJ whole genome shotgun (WGS) entry which is preliminary data.</text>
</comment>
<name>A0AAW0GMR9_9APHY</name>